<dbReference type="KEGG" id="scor:J3U87_27145"/>
<evidence type="ECO:0000256" key="1">
    <source>
        <dbReference type="SAM" id="Coils"/>
    </source>
</evidence>
<evidence type="ECO:0000313" key="2">
    <source>
        <dbReference type="EMBL" id="QTD49279.1"/>
    </source>
</evidence>
<proteinExistence type="predicted"/>
<dbReference type="Proteomes" id="UP000663929">
    <property type="component" value="Chromosome"/>
</dbReference>
<gene>
    <name evidence="2" type="ORF">J3U87_27145</name>
</gene>
<dbReference type="RefSeq" id="WP_237378920.1">
    <property type="nucleotide sequence ID" value="NZ_CP071793.1"/>
</dbReference>
<dbReference type="SUPFAM" id="SSF55486">
    <property type="entry name" value="Metalloproteases ('zincins'), catalytic domain"/>
    <property type="match status" value="1"/>
</dbReference>
<protein>
    <submittedName>
        <fullName evidence="2">Uncharacterized protein</fullName>
    </submittedName>
</protein>
<evidence type="ECO:0000313" key="3">
    <source>
        <dbReference type="Proteomes" id="UP000663929"/>
    </source>
</evidence>
<keyword evidence="1" id="KW-0175">Coiled coil</keyword>
<dbReference type="EMBL" id="CP071793">
    <property type="protein sequence ID" value="QTD49279.1"/>
    <property type="molecule type" value="Genomic_DNA"/>
</dbReference>
<sequence length="563" mass="65286">MKELSPECDLAYDLTQDAPALLEGLPDTPATKHAWLERRAHLEAAYAEEQARQHLVAASKHDESRVRADALTQIEKLRSEWRLISQKLDAVQSQFFPVSDDCPKVFRAWQRQVEARQENHTERKTEIEREIAEMAREHREEVGTARLDWRGHARPLTSLIWELTGSSRRTREEAWRVVSQEYYRLAPFREERFSRMVNLRREWAPPTEGDDFRALVFRQAGLDALDAATCRQYAEACEKVVVPALRVRDERHRRFLGVEVLYPWDMQVPAYQAPPPLGDNPKDLIPIGERLFEAMDPELHAWFKTLVENQCMHIETWPDSTAESFLVMRDLTGLPYLSLTLTTSWTDLHLLLQELGKAFHYLACRHRPTHFDRNPSTGSLLMASYALELLSMEYWDHLYPNPRDCNLAKREQYERVLALLPRFARLDRFESQIYHMPIQSAVARCQLWCDLDERMGRTCDWFGLEHLHAVQWHQERGLLETPFSSIEHALALLVALDLWMTARAQGTPEAISQFKELLALGNARGQNAILRDWVATHGTWEGRLGEVVEALTAELTLLDQALD</sequence>
<name>A0A8A4TGS9_SULCO</name>
<dbReference type="Gene3D" id="1.10.1370.30">
    <property type="match status" value="1"/>
</dbReference>
<reference evidence="2" key="1">
    <citation type="submission" date="2021-03" db="EMBL/GenBank/DDBJ databases">
        <title>Acanthopleuribacteraceae sp. M133.</title>
        <authorList>
            <person name="Wang G."/>
        </authorList>
    </citation>
    <scope>NUCLEOTIDE SEQUENCE</scope>
    <source>
        <strain evidence="2">M133</strain>
    </source>
</reference>
<organism evidence="2 3">
    <name type="scientific">Sulfidibacter corallicola</name>
    <dbReference type="NCBI Taxonomy" id="2818388"/>
    <lineage>
        <taxon>Bacteria</taxon>
        <taxon>Pseudomonadati</taxon>
        <taxon>Acidobacteriota</taxon>
        <taxon>Holophagae</taxon>
        <taxon>Acanthopleuribacterales</taxon>
        <taxon>Acanthopleuribacteraceae</taxon>
        <taxon>Sulfidibacter</taxon>
    </lineage>
</organism>
<dbReference type="AlphaFoldDB" id="A0A8A4TGS9"/>
<accession>A0A8A4TGS9</accession>
<feature type="coiled-coil region" evidence="1">
    <location>
        <begin position="110"/>
        <end position="137"/>
    </location>
</feature>
<keyword evidence="3" id="KW-1185">Reference proteome</keyword>